<dbReference type="RefSeq" id="WP_027889916.1">
    <property type="nucleotide sequence ID" value="NZ_LT906446.1"/>
</dbReference>
<feature type="domain" description="WYL" evidence="1">
    <location>
        <begin position="143"/>
        <end position="210"/>
    </location>
</feature>
<proteinExistence type="predicted"/>
<sequence>MSTNKINRMLLLFHKLIKGEHIHKADFARTHDVSERSVERDIEDIRIFLSEIHSNDKLIFDKLENVYYLLTTGNNDKLNNIESIVLLKIILGTRALVKKEVEFVIKSLRLNLTPQDRKEIIHSIQDEINNYISPVHNKPLLDMLNNLNKAIMNKMVIKIDYVKDNGTEHERILMPVAFIFSDFYFYLIAFIEGKEYKYPAFFRVDRIKKFSVLNKKIAEDLSKKYDVGKMRYYLQLMYAGELLTIKVKCQNSLVTTFQNMVPDHWLIKDDSNFKIFGAKIFDKGFVHWALSQGAAIEILEPENLRQKIKDEIKKMSEIYKD</sequence>
<dbReference type="EMBL" id="LT906446">
    <property type="protein sequence ID" value="SNU94136.1"/>
    <property type="molecule type" value="Genomic_DNA"/>
</dbReference>
<evidence type="ECO:0000259" key="2">
    <source>
        <dbReference type="Pfam" id="PF25583"/>
    </source>
</evidence>
<dbReference type="Pfam" id="PF25583">
    <property type="entry name" value="WCX"/>
    <property type="match status" value="1"/>
</dbReference>
<dbReference type="AlphaFoldDB" id="A0A239T974"/>
<feature type="domain" description="WCX" evidence="2">
    <location>
        <begin position="285"/>
        <end position="315"/>
    </location>
</feature>
<dbReference type="InterPro" id="IPR057727">
    <property type="entry name" value="WCX_dom"/>
</dbReference>
<evidence type="ECO:0000313" key="4">
    <source>
        <dbReference type="Proteomes" id="UP000215383"/>
    </source>
</evidence>
<protein>
    <submittedName>
        <fullName evidence="3">Uncharacterized protein</fullName>
    </submittedName>
</protein>
<dbReference type="Pfam" id="PF13280">
    <property type="entry name" value="WYL"/>
    <property type="match status" value="1"/>
</dbReference>
<dbReference type="GeneID" id="78506196"/>
<gene>
    <name evidence="3" type="ORF">SAMEA4364220_00152</name>
</gene>
<evidence type="ECO:0000259" key="1">
    <source>
        <dbReference type="Pfam" id="PF13280"/>
    </source>
</evidence>
<organism evidence="3 4">
    <name type="scientific">Megamonas hypermegale</name>
    <dbReference type="NCBI Taxonomy" id="158847"/>
    <lineage>
        <taxon>Bacteria</taxon>
        <taxon>Bacillati</taxon>
        <taxon>Bacillota</taxon>
        <taxon>Negativicutes</taxon>
        <taxon>Selenomonadales</taxon>
        <taxon>Selenomonadaceae</taxon>
        <taxon>Megamonas</taxon>
    </lineage>
</organism>
<dbReference type="Proteomes" id="UP000215383">
    <property type="component" value="Chromosome 1"/>
</dbReference>
<dbReference type="PANTHER" id="PTHR34580:SF1">
    <property type="entry name" value="PROTEIN PAFC"/>
    <property type="match status" value="1"/>
</dbReference>
<dbReference type="PROSITE" id="PS52050">
    <property type="entry name" value="WYL"/>
    <property type="match status" value="1"/>
</dbReference>
<dbReference type="PANTHER" id="PTHR34580">
    <property type="match status" value="1"/>
</dbReference>
<name>A0A239T974_9FIRM</name>
<keyword evidence="4" id="KW-1185">Reference proteome</keyword>
<reference evidence="3 4" key="1">
    <citation type="submission" date="2017-06" db="EMBL/GenBank/DDBJ databases">
        <authorList>
            <consortium name="Pathogen Informatics"/>
        </authorList>
    </citation>
    <scope>NUCLEOTIDE SEQUENCE [LARGE SCALE GENOMIC DNA]</scope>
    <source>
        <strain evidence="3 4">NCTC10570</strain>
    </source>
</reference>
<evidence type="ECO:0000313" key="3">
    <source>
        <dbReference type="EMBL" id="SNU94136.1"/>
    </source>
</evidence>
<dbReference type="eggNOG" id="COG2378">
    <property type="taxonomic scope" value="Bacteria"/>
</dbReference>
<accession>A0A239T974</accession>
<dbReference type="InterPro" id="IPR051534">
    <property type="entry name" value="CBASS_pafABC_assoc_protein"/>
</dbReference>
<dbReference type="InterPro" id="IPR026881">
    <property type="entry name" value="WYL_dom"/>
</dbReference>